<keyword evidence="4 6" id="KW-1133">Transmembrane helix</keyword>
<feature type="transmembrane region" description="Helical" evidence="6">
    <location>
        <begin position="88"/>
        <end position="109"/>
    </location>
</feature>
<dbReference type="CDD" id="cd13128">
    <property type="entry name" value="MATE_Wzx_like"/>
    <property type="match status" value="1"/>
</dbReference>
<reference evidence="7 8" key="1">
    <citation type="journal article" date="2014" name="Genome Announc.">
        <title>The Genome of the Predominant Equine Lactobacillus Species, Lactobacillus equi, Is Reflective of Its Lifestyle Adaptations to an Herbivorous Host.</title>
        <authorList>
            <person name="O'Donnell M.M."/>
            <person name="Harris H.M."/>
            <person name="O'Toole P.W."/>
            <person name="Ross R.P."/>
        </authorList>
    </citation>
    <scope>NUCLEOTIDE SEQUENCE [LARGE SCALE GENOMIC DNA]</scope>
    <source>
        <strain evidence="7 8">DPC 6820</strain>
    </source>
</reference>
<dbReference type="Pfam" id="PF01943">
    <property type="entry name" value="Polysacc_synt"/>
    <property type="match status" value="1"/>
</dbReference>
<feature type="transmembrane region" description="Helical" evidence="6">
    <location>
        <begin position="115"/>
        <end position="136"/>
    </location>
</feature>
<keyword evidence="8" id="KW-1185">Reference proteome</keyword>
<dbReference type="GO" id="GO:0005886">
    <property type="term" value="C:plasma membrane"/>
    <property type="evidence" value="ECO:0007669"/>
    <property type="project" value="UniProtKB-SubCell"/>
</dbReference>
<name>V7HX61_9LACO</name>
<comment type="caution">
    <text evidence="7">The sequence shown here is derived from an EMBL/GenBank/DDBJ whole genome shotgun (WGS) entry which is preliminary data.</text>
</comment>
<protein>
    <submittedName>
        <fullName evidence="7">EpsN</fullName>
    </submittedName>
</protein>
<feature type="transmembrane region" description="Helical" evidence="6">
    <location>
        <begin position="212"/>
        <end position="231"/>
    </location>
</feature>
<dbReference type="EMBL" id="AWWH01000067">
    <property type="protein sequence ID" value="ETA74472.1"/>
    <property type="molecule type" value="Genomic_DNA"/>
</dbReference>
<dbReference type="PATRIC" id="fig|1392007.3.peg.707"/>
<dbReference type="InterPro" id="IPR050833">
    <property type="entry name" value="Poly_Biosynth_Transport"/>
</dbReference>
<evidence type="ECO:0000313" key="8">
    <source>
        <dbReference type="Proteomes" id="UP000018559"/>
    </source>
</evidence>
<keyword evidence="3 6" id="KW-0812">Transmembrane</keyword>
<feature type="transmembrane region" description="Helical" evidence="6">
    <location>
        <begin position="171"/>
        <end position="191"/>
    </location>
</feature>
<feature type="transmembrane region" description="Helical" evidence="6">
    <location>
        <begin position="441"/>
        <end position="463"/>
    </location>
</feature>
<feature type="transmembrane region" description="Helical" evidence="6">
    <location>
        <begin position="413"/>
        <end position="435"/>
    </location>
</feature>
<feature type="transmembrane region" description="Helical" evidence="6">
    <location>
        <begin position="292"/>
        <end position="310"/>
    </location>
</feature>
<organism evidence="7 8">
    <name type="scientific">Ligilactobacillus equi DPC 6820</name>
    <dbReference type="NCBI Taxonomy" id="1392007"/>
    <lineage>
        <taxon>Bacteria</taxon>
        <taxon>Bacillati</taxon>
        <taxon>Bacillota</taxon>
        <taxon>Bacilli</taxon>
        <taxon>Lactobacillales</taxon>
        <taxon>Lactobacillaceae</taxon>
        <taxon>Ligilactobacillus</taxon>
    </lineage>
</organism>
<feature type="transmembrane region" description="Helical" evidence="6">
    <location>
        <begin position="330"/>
        <end position="352"/>
    </location>
</feature>
<comment type="subcellular location">
    <subcellularLocation>
        <location evidence="1">Cell membrane</location>
        <topology evidence="1">Multi-pass membrane protein</topology>
    </subcellularLocation>
</comment>
<feature type="transmembrane region" description="Helical" evidence="6">
    <location>
        <begin position="143"/>
        <end position="165"/>
    </location>
</feature>
<proteinExistence type="predicted"/>
<evidence type="ECO:0000256" key="4">
    <source>
        <dbReference type="ARBA" id="ARBA00022989"/>
    </source>
</evidence>
<sequence>MIKIRNVKYNAIINVIKEMMTIIFPMITFPYATRVLGVVNYGKYTFSASIVNYISYVAAAGILRYAVRECARLRDDKKKMSLLIDELFTINIITTLFAYIILALLLSFWSKMSGYAPIILIISLSVLFTTLGTDWINTAHEDYFFIAIRYIFSQTIALILMFVLVRNQNDILGYAFVSILGSLLANLANYWHIRKTYHIYPKIRISCALKKHFKPIAYLFASTIATFIYINSDVTMLGIFKSDKIVGYYGVSSRFYTMVKQVLNAAFVVVIPRIARNLEDNREETGQQLNRILNLTMLLGFPATVGLFMVRKDLIILFAGEEYLNAVSSLGILSIAIIPALLANFFINIVLIPLKQEKIVMIATMISAAVNIVLNLLLIPVFAENGAAITTLIAELILTVIGAYYAKGVLGNNFYPILVSILGSALIILVCLVINLYITNVFFNVILCIIFGCLIYAIVLLIFRNKLFKER</sequence>
<feature type="transmembrane region" description="Helical" evidence="6">
    <location>
        <begin position="387"/>
        <end position="406"/>
    </location>
</feature>
<evidence type="ECO:0000313" key="7">
    <source>
        <dbReference type="EMBL" id="ETA74472.1"/>
    </source>
</evidence>
<evidence type="ECO:0000256" key="2">
    <source>
        <dbReference type="ARBA" id="ARBA00022475"/>
    </source>
</evidence>
<evidence type="ECO:0000256" key="5">
    <source>
        <dbReference type="ARBA" id="ARBA00023136"/>
    </source>
</evidence>
<keyword evidence="2" id="KW-1003">Cell membrane</keyword>
<feature type="transmembrane region" description="Helical" evidence="6">
    <location>
        <begin position="44"/>
        <end position="67"/>
    </location>
</feature>
<evidence type="ECO:0000256" key="6">
    <source>
        <dbReference type="SAM" id="Phobius"/>
    </source>
</evidence>
<feature type="transmembrane region" description="Helical" evidence="6">
    <location>
        <begin position="251"/>
        <end position="271"/>
    </location>
</feature>
<dbReference type="PANTHER" id="PTHR30250:SF11">
    <property type="entry name" value="O-ANTIGEN TRANSPORTER-RELATED"/>
    <property type="match status" value="1"/>
</dbReference>
<keyword evidence="5 6" id="KW-0472">Membrane</keyword>
<accession>V7HX61</accession>
<dbReference type="Proteomes" id="UP000018559">
    <property type="component" value="Unassembled WGS sequence"/>
</dbReference>
<gene>
    <name evidence="7" type="ORF">LEQ_1595c</name>
</gene>
<evidence type="ECO:0000256" key="1">
    <source>
        <dbReference type="ARBA" id="ARBA00004651"/>
    </source>
</evidence>
<feature type="transmembrane region" description="Helical" evidence="6">
    <location>
        <begin position="12"/>
        <end position="32"/>
    </location>
</feature>
<dbReference type="InterPro" id="IPR002797">
    <property type="entry name" value="Polysacc_synth"/>
</dbReference>
<dbReference type="PANTHER" id="PTHR30250">
    <property type="entry name" value="PST FAMILY PREDICTED COLANIC ACID TRANSPORTER"/>
    <property type="match status" value="1"/>
</dbReference>
<dbReference type="RefSeq" id="WP_023859311.1">
    <property type="nucleotide sequence ID" value="NZ_AWWH01000067.1"/>
</dbReference>
<feature type="transmembrane region" description="Helical" evidence="6">
    <location>
        <begin position="359"/>
        <end position="381"/>
    </location>
</feature>
<evidence type="ECO:0000256" key="3">
    <source>
        <dbReference type="ARBA" id="ARBA00022692"/>
    </source>
</evidence>
<dbReference type="AlphaFoldDB" id="V7HX61"/>